<accession>A0A427AIB1</accession>
<evidence type="ECO:0000313" key="3">
    <source>
        <dbReference type="Proteomes" id="UP000287651"/>
    </source>
</evidence>
<proteinExistence type="predicted"/>
<name>A0A427AIB1_ENSVE</name>
<comment type="caution">
    <text evidence="2">The sequence shown here is derived from an EMBL/GenBank/DDBJ whole genome shotgun (WGS) entry which is preliminary data.</text>
</comment>
<gene>
    <name evidence="2" type="ORF">B296_00000718</name>
</gene>
<dbReference type="EMBL" id="AMZH03002313">
    <property type="protein sequence ID" value="RRT76003.1"/>
    <property type="molecule type" value="Genomic_DNA"/>
</dbReference>
<dbReference type="Proteomes" id="UP000287651">
    <property type="component" value="Unassembled WGS sequence"/>
</dbReference>
<reference evidence="2 3" key="1">
    <citation type="journal article" date="2014" name="Agronomy (Basel)">
        <title>A Draft Genome Sequence for Ensete ventricosum, the Drought-Tolerant Tree Against Hunger.</title>
        <authorList>
            <person name="Harrison J."/>
            <person name="Moore K.A."/>
            <person name="Paszkiewicz K."/>
            <person name="Jones T."/>
            <person name="Grant M."/>
            <person name="Ambacheew D."/>
            <person name="Muzemil S."/>
            <person name="Studholme D.J."/>
        </authorList>
    </citation>
    <scope>NUCLEOTIDE SEQUENCE [LARGE SCALE GENOMIC DNA]</scope>
</reference>
<sequence>MLRPSMSENGWAKVNCQRSEHDRRESSILCSHEGRVLVVKEAKEVENTEANSKYQGKTEGQRPRNFIRPVSTGFSSR</sequence>
<organism evidence="2 3">
    <name type="scientific">Ensete ventricosum</name>
    <name type="common">Abyssinian banana</name>
    <name type="synonym">Musa ensete</name>
    <dbReference type="NCBI Taxonomy" id="4639"/>
    <lineage>
        <taxon>Eukaryota</taxon>
        <taxon>Viridiplantae</taxon>
        <taxon>Streptophyta</taxon>
        <taxon>Embryophyta</taxon>
        <taxon>Tracheophyta</taxon>
        <taxon>Spermatophyta</taxon>
        <taxon>Magnoliopsida</taxon>
        <taxon>Liliopsida</taxon>
        <taxon>Zingiberales</taxon>
        <taxon>Musaceae</taxon>
        <taxon>Ensete</taxon>
    </lineage>
</organism>
<protein>
    <submittedName>
        <fullName evidence="2">Uncharacterized protein</fullName>
    </submittedName>
</protein>
<feature type="region of interest" description="Disordered" evidence="1">
    <location>
        <begin position="47"/>
        <end position="77"/>
    </location>
</feature>
<evidence type="ECO:0000256" key="1">
    <source>
        <dbReference type="SAM" id="MobiDB-lite"/>
    </source>
</evidence>
<evidence type="ECO:0000313" key="2">
    <source>
        <dbReference type="EMBL" id="RRT76003.1"/>
    </source>
</evidence>
<feature type="region of interest" description="Disordered" evidence="1">
    <location>
        <begin position="1"/>
        <end position="26"/>
    </location>
</feature>
<dbReference type="AlphaFoldDB" id="A0A427AIB1"/>